<accession>A0AAV1E6K7</accession>
<evidence type="ECO:0000313" key="3">
    <source>
        <dbReference type="Proteomes" id="UP001161247"/>
    </source>
</evidence>
<dbReference type="EMBL" id="OX459125">
    <property type="protein sequence ID" value="CAI9115162.1"/>
    <property type="molecule type" value="Genomic_DNA"/>
</dbReference>
<evidence type="ECO:0000313" key="2">
    <source>
        <dbReference type="EMBL" id="CAI9115162.1"/>
    </source>
</evidence>
<reference evidence="2" key="1">
    <citation type="submission" date="2023-03" db="EMBL/GenBank/DDBJ databases">
        <authorList>
            <person name="Julca I."/>
        </authorList>
    </citation>
    <scope>NUCLEOTIDE SEQUENCE</scope>
</reference>
<sequence length="259" mass="29107">MDVKLMQLSHPGNSIGYSLLKIKPLFTNNHFLFHPLRWKCKSPNGQHSQNLVHEVKEGESFTMYDIAAAAAANKDRVVADLVFEGQLLSVIPTSMKMEKGKATVSSESGKVRSLGLCSRCMKEKTFTVLSSFPHSSHAKTTGYFLLLVPLIAFCIRFVMGALHNRVAEEFKHNVSESDDPHPRCKRTRWRSALQELRDPDANALDTDLSTDHDHSADDEEEIKQDDLSHNYTMLESDYAKFLSECGISNCGYWRGGSPK</sequence>
<keyword evidence="3" id="KW-1185">Reference proteome</keyword>
<proteinExistence type="predicted"/>
<name>A0AAV1E6K7_OLDCO</name>
<evidence type="ECO:0000256" key="1">
    <source>
        <dbReference type="SAM" id="MobiDB-lite"/>
    </source>
</evidence>
<dbReference type="Proteomes" id="UP001161247">
    <property type="component" value="Chromosome 8"/>
</dbReference>
<feature type="region of interest" description="Disordered" evidence="1">
    <location>
        <begin position="200"/>
        <end position="226"/>
    </location>
</feature>
<organism evidence="2 3">
    <name type="scientific">Oldenlandia corymbosa var. corymbosa</name>
    <dbReference type="NCBI Taxonomy" id="529605"/>
    <lineage>
        <taxon>Eukaryota</taxon>
        <taxon>Viridiplantae</taxon>
        <taxon>Streptophyta</taxon>
        <taxon>Embryophyta</taxon>
        <taxon>Tracheophyta</taxon>
        <taxon>Spermatophyta</taxon>
        <taxon>Magnoliopsida</taxon>
        <taxon>eudicotyledons</taxon>
        <taxon>Gunneridae</taxon>
        <taxon>Pentapetalae</taxon>
        <taxon>asterids</taxon>
        <taxon>lamiids</taxon>
        <taxon>Gentianales</taxon>
        <taxon>Rubiaceae</taxon>
        <taxon>Rubioideae</taxon>
        <taxon>Spermacoceae</taxon>
        <taxon>Hedyotis-Oldenlandia complex</taxon>
        <taxon>Oldenlandia</taxon>
    </lineage>
</organism>
<protein>
    <submittedName>
        <fullName evidence="2">OLC1v1016001C2</fullName>
    </submittedName>
</protein>
<gene>
    <name evidence="2" type="ORF">OLC1_LOCUS21736</name>
</gene>
<dbReference type="AlphaFoldDB" id="A0AAV1E6K7"/>